<evidence type="ECO:0000313" key="3">
    <source>
        <dbReference type="Proteomes" id="UP000006753"/>
    </source>
</evidence>
<dbReference type="RefSeq" id="XP_007297149.1">
    <property type="nucleotide sequence ID" value="XM_007297087.1"/>
</dbReference>
<dbReference type="KEGG" id="mbe:MBM_09260"/>
<evidence type="ECO:0000313" key="2">
    <source>
        <dbReference type="EMBL" id="EKD12691.1"/>
    </source>
</evidence>
<accession>K1WIQ5</accession>
<dbReference type="OrthoDB" id="10299348at2759"/>
<organism evidence="2 3">
    <name type="scientific">Marssonina brunnea f. sp. multigermtubi (strain MB_m1)</name>
    <name type="common">Marssonina leaf spot fungus</name>
    <dbReference type="NCBI Taxonomy" id="1072389"/>
    <lineage>
        <taxon>Eukaryota</taxon>
        <taxon>Fungi</taxon>
        <taxon>Dikarya</taxon>
        <taxon>Ascomycota</taxon>
        <taxon>Pezizomycotina</taxon>
        <taxon>Leotiomycetes</taxon>
        <taxon>Helotiales</taxon>
        <taxon>Drepanopezizaceae</taxon>
        <taxon>Drepanopeziza</taxon>
    </lineage>
</organism>
<feature type="region of interest" description="Disordered" evidence="1">
    <location>
        <begin position="27"/>
        <end position="58"/>
    </location>
</feature>
<name>K1WIQ5_MARBU</name>
<proteinExistence type="predicted"/>
<dbReference type="AlphaFoldDB" id="K1WIQ5"/>
<keyword evidence="3" id="KW-1185">Reference proteome</keyword>
<dbReference type="HOGENOM" id="CLU_1949279_0_0_1"/>
<dbReference type="GeneID" id="18765195"/>
<reference evidence="2 3" key="1">
    <citation type="journal article" date="2012" name="BMC Genomics">
        <title>Sequencing the genome of Marssonina brunnea reveals fungus-poplar co-evolution.</title>
        <authorList>
            <person name="Zhu S."/>
            <person name="Cao Y.-Z."/>
            <person name="Jiang C."/>
            <person name="Tan B.-Y."/>
            <person name="Wang Z."/>
            <person name="Feng S."/>
            <person name="Zhang L."/>
            <person name="Su X.-H."/>
            <person name="Brejova B."/>
            <person name="Vinar T."/>
            <person name="Xu M."/>
            <person name="Wang M.-X."/>
            <person name="Zhang S.-G."/>
            <person name="Huang M.-R."/>
            <person name="Wu R."/>
            <person name="Zhou Y."/>
        </authorList>
    </citation>
    <scope>NUCLEOTIDE SEQUENCE [LARGE SCALE GENOMIC DNA]</scope>
    <source>
        <strain evidence="2 3">MB_m1</strain>
    </source>
</reference>
<sequence length="129" mass="15079">MCLGYHRLYAECGHNAPIIYSKCQANTTRNNSREPDDFRAGAPGSHEQCKLFSPPENQRRPAYLMKEGACESCRLKTERKQQKQRQILLREDLDKLKAEVWKRNNPRKWRVLNAVRKFLKPEIPAPAED</sequence>
<dbReference type="InParanoid" id="K1WIQ5"/>
<dbReference type="EMBL" id="JH921455">
    <property type="protein sequence ID" value="EKD12691.1"/>
    <property type="molecule type" value="Genomic_DNA"/>
</dbReference>
<evidence type="ECO:0000256" key="1">
    <source>
        <dbReference type="SAM" id="MobiDB-lite"/>
    </source>
</evidence>
<gene>
    <name evidence="2" type="ORF">MBM_09260</name>
</gene>
<protein>
    <submittedName>
        <fullName evidence="2">Uncharacterized protein</fullName>
    </submittedName>
</protein>
<dbReference type="Proteomes" id="UP000006753">
    <property type="component" value="Unassembled WGS sequence"/>
</dbReference>